<dbReference type="STRING" id="1358809.S7XRC2"/>
<dbReference type="CDD" id="cd01746">
    <property type="entry name" value="GATase1_CTP_Synthase"/>
    <property type="match status" value="1"/>
</dbReference>
<evidence type="ECO:0000256" key="3">
    <source>
        <dbReference type="ARBA" id="ARBA00022598"/>
    </source>
</evidence>
<dbReference type="UniPathway" id="UPA00159">
    <property type="reaction ID" value="UER00277"/>
</dbReference>
<dbReference type="HOGENOM" id="CLU_011675_5_0_1"/>
<protein>
    <recommendedName>
        <fullName evidence="9">CTP synthase</fullName>
        <ecNumber evidence="9">6.3.4.2</ecNumber>
    </recommendedName>
    <alternativeName>
        <fullName evidence="9">UTP--ammonia ligase</fullName>
    </alternativeName>
</protein>
<comment type="catalytic activity">
    <reaction evidence="8 9">
        <text>UTP + L-glutamine + ATP + H2O = CTP + L-glutamate + ADP + phosphate + 2 H(+)</text>
        <dbReference type="Rhea" id="RHEA:26426"/>
        <dbReference type="ChEBI" id="CHEBI:15377"/>
        <dbReference type="ChEBI" id="CHEBI:15378"/>
        <dbReference type="ChEBI" id="CHEBI:29985"/>
        <dbReference type="ChEBI" id="CHEBI:30616"/>
        <dbReference type="ChEBI" id="CHEBI:37563"/>
        <dbReference type="ChEBI" id="CHEBI:43474"/>
        <dbReference type="ChEBI" id="CHEBI:46398"/>
        <dbReference type="ChEBI" id="CHEBI:58359"/>
        <dbReference type="ChEBI" id="CHEBI:456216"/>
        <dbReference type="EC" id="6.3.4.2"/>
    </reaction>
</comment>
<dbReference type="GO" id="GO:0097268">
    <property type="term" value="C:cytoophidium"/>
    <property type="evidence" value="ECO:0007669"/>
    <property type="project" value="EnsemblFungi"/>
</dbReference>
<feature type="domain" description="Glutamine amidotransferase" evidence="10">
    <location>
        <begin position="309"/>
        <end position="530"/>
    </location>
</feature>
<dbReference type="FunCoup" id="S7XRC2">
    <property type="interactions" value="101"/>
</dbReference>
<dbReference type="PANTHER" id="PTHR11550">
    <property type="entry name" value="CTP SYNTHASE"/>
    <property type="match status" value="1"/>
</dbReference>
<comment type="similarity">
    <text evidence="2 9">Belongs to the CTP synthase family.</text>
</comment>
<accession>S7XRC2</accession>
<comment type="caution">
    <text evidence="12">The sequence shown here is derived from an EMBL/GenBank/DDBJ whole genome shotgun (WGS) entry which is preliminary data.</text>
</comment>
<feature type="domain" description="CTP synthase N-terminal" evidence="11">
    <location>
        <begin position="2"/>
        <end position="276"/>
    </location>
</feature>
<dbReference type="GO" id="GO:0005524">
    <property type="term" value="F:ATP binding"/>
    <property type="evidence" value="ECO:0007669"/>
    <property type="project" value="UniProtKB-KW"/>
</dbReference>
<dbReference type="Proteomes" id="UP000014978">
    <property type="component" value="Unassembled WGS sequence"/>
</dbReference>
<dbReference type="EMBL" id="ATCN01000732">
    <property type="protein sequence ID" value="EPR78518.1"/>
    <property type="molecule type" value="Genomic_DNA"/>
</dbReference>
<keyword evidence="6 9" id="KW-0315">Glutamine amidotransferase</keyword>
<dbReference type="PROSITE" id="PS51273">
    <property type="entry name" value="GATASE_TYPE_1"/>
    <property type="match status" value="1"/>
</dbReference>
<evidence type="ECO:0000256" key="2">
    <source>
        <dbReference type="ARBA" id="ARBA00007533"/>
    </source>
</evidence>
<dbReference type="InterPro" id="IPR017456">
    <property type="entry name" value="CTP_synthase_N"/>
</dbReference>
<evidence type="ECO:0000256" key="5">
    <source>
        <dbReference type="ARBA" id="ARBA00022840"/>
    </source>
</evidence>
<keyword evidence="3 9" id="KW-0436">Ligase</keyword>
<dbReference type="AlphaFoldDB" id="S7XRC2"/>
<gene>
    <name evidence="12" type="ORF">SLOPH_243</name>
</gene>
<keyword evidence="13" id="KW-1185">Reference proteome</keyword>
<dbReference type="GO" id="GO:0019856">
    <property type="term" value="P:pyrimidine nucleobase biosynthetic process"/>
    <property type="evidence" value="ECO:0007669"/>
    <property type="project" value="TreeGrafter"/>
</dbReference>
<evidence type="ECO:0000256" key="4">
    <source>
        <dbReference type="ARBA" id="ARBA00022741"/>
    </source>
</evidence>
<sequence length="535" mass="60090">MKYIIVCGGTISGIGKGVVGSSIAKILDTYGHVVNFIKIDPYQHLDCGTISPIDHGEVFVLRDGAEVDLDFGSYERLLDVSFTVDNSITTGKIYKEIIKREREGKYLGKTVQCVPHVTDLIMEKIIHGAQKPLKKGIEGDEYVNAEVCMVELGGTVGDIESNIFCEALRQLKLKVGKENILFISVDYLPTLSNGEIKTKLIQNASKKQNLLGINPDIIVCNSSESLDDGIRSKISNFCEVAKDSVFYSPVVKNTEEIPEILEKQNIYKIISDQLKLIKKKEGIIKSDNPTEEYDREVSIGVIGKYTENVDAYLSINKALTFSAQELKTNIKIKYINSDLFEENGNYDLSGVDGVIIPGGFGSRGTEGKINAIRIAREQNIPLLGICLGFQLSVIEFCRNVLGINDATSAEFDPDSNNPVIIYMGEHNKEIGGTMRLGDVKTYFRREGRVKKVFNNKEYITERHRHRYEVNIKYIEEIEKNGMHFVATDKIGKRMEILEIPNLKFFVGTQYHPELTARKNKPNKIFTEFLKSSIEE</sequence>
<keyword evidence="5 9" id="KW-0067">ATP-binding</keyword>
<evidence type="ECO:0000259" key="10">
    <source>
        <dbReference type="Pfam" id="PF00117"/>
    </source>
</evidence>
<dbReference type="EC" id="6.3.4.2" evidence="9"/>
<dbReference type="Pfam" id="PF00117">
    <property type="entry name" value="GATase"/>
    <property type="match status" value="1"/>
</dbReference>
<dbReference type="InterPro" id="IPR017926">
    <property type="entry name" value="GATASE"/>
</dbReference>
<keyword evidence="4 9" id="KW-0547">Nucleotide-binding</keyword>
<dbReference type="SUPFAM" id="SSF52540">
    <property type="entry name" value="P-loop containing nucleoside triphosphate hydrolases"/>
    <property type="match status" value="1"/>
</dbReference>
<evidence type="ECO:0000256" key="6">
    <source>
        <dbReference type="ARBA" id="ARBA00022962"/>
    </source>
</evidence>
<dbReference type="NCBIfam" id="TIGR00337">
    <property type="entry name" value="PyrG"/>
    <property type="match status" value="1"/>
</dbReference>
<dbReference type="OMA" id="EFNNAYR"/>
<keyword evidence="7 9" id="KW-0665">Pyrimidine biosynthesis</keyword>
<organism evidence="12 13">
    <name type="scientific">Spraguea lophii (strain 42_110)</name>
    <name type="common">Microsporidian parasite</name>
    <dbReference type="NCBI Taxonomy" id="1358809"/>
    <lineage>
        <taxon>Eukaryota</taxon>
        <taxon>Fungi</taxon>
        <taxon>Fungi incertae sedis</taxon>
        <taxon>Microsporidia</taxon>
        <taxon>Spragueidae</taxon>
        <taxon>Spraguea</taxon>
    </lineage>
</organism>
<dbReference type="GO" id="GO:0003883">
    <property type="term" value="F:CTP synthase activity"/>
    <property type="evidence" value="ECO:0007669"/>
    <property type="project" value="UniProtKB-UniRule"/>
</dbReference>
<dbReference type="PANTHER" id="PTHR11550:SF0">
    <property type="entry name" value="CTP SYNTHASE-RELATED"/>
    <property type="match status" value="1"/>
</dbReference>
<dbReference type="OrthoDB" id="1739076at2759"/>
<evidence type="ECO:0000313" key="13">
    <source>
        <dbReference type="Proteomes" id="UP000014978"/>
    </source>
</evidence>
<dbReference type="InterPro" id="IPR033828">
    <property type="entry name" value="GATase1_CTP_Synthase"/>
</dbReference>
<dbReference type="Gene3D" id="3.40.50.300">
    <property type="entry name" value="P-loop containing nucleotide triphosphate hydrolases"/>
    <property type="match status" value="1"/>
</dbReference>
<reference evidence="13" key="1">
    <citation type="journal article" date="2013" name="PLoS Genet.">
        <title>The genome of Spraguea lophii and the basis of host-microsporidian interactions.</title>
        <authorList>
            <person name="Campbell S.E."/>
            <person name="Williams T.A."/>
            <person name="Yousuf A."/>
            <person name="Soanes D.M."/>
            <person name="Paszkiewicz K.H."/>
            <person name="Williams B.A.P."/>
        </authorList>
    </citation>
    <scope>NUCLEOTIDE SEQUENCE [LARGE SCALE GENOMIC DNA]</scope>
    <source>
        <strain evidence="13">42_110</strain>
    </source>
</reference>
<evidence type="ECO:0000256" key="9">
    <source>
        <dbReference type="RuleBase" id="RU810713"/>
    </source>
</evidence>
<evidence type="ECO:0000256" key="8">
    <source>
        <dbReference type="ARBA" id="ARBA00047781"/>
    </source>
</evidence>
<dbReference type="InterPro" id="IPR029062">
    <property type="entry name" value="Class_I_gatase-like"/>
</dbReference>
<dbReference type="VEuPathDB" id="MicrosporidiaDB:SLOPH_243"/>
<dbReference type="Pfam" id="PF06418">
    <property type="entry name" value="CTP_synth_N"/>
    <property type="match status" value="1"/>
</dbReference>
<evidence type="ECO:0000256" key="7">
    <source>
        <dbReference type="ARBA" id="ARBA00022975"/>
    </source>
</evidence>
<dbReference type="InParanoid" id="S7XRC2"/>
<dbReference type="SUPFAM" id="SSF52317">
    <property type="entry name" value="Class I glutamine amidotransferase-like"/>
    <property type="match status" value="1"/>
</dbReference>
<evidence type="ECO:0000259" key="11">
    <source>
        <dbReference type="Pfam" id="PF06418"/>
    </source>
</evidence>
<dbReference type="FunFam" id="3.40.50.880:FF:000002">
    <property type="entry name" value="CTP synthase"/>
    <property type="match status" value="1"/>
</dbReference>
<dbReference type="GO" id="GO:0042802">
    <property type="term" value="F:identical protein binding"/>
    <property type="evidence" value="ECO:0007669"/>
    <property type="project" value="TreeGrafter"/>
</dbReference>
<dbReference type="GO" id="GO:0044210">
    <property type="term" value="P:'de novo' CTP biosynthetic process"/>
    <property type="evidence" value="ECO:0007669"/>
    <property type="project" value="UniProtKB-UniRule"/>
</dbReference>
<evidence type="ECO:0000256" key="1">
    <source>
        <dbReference type="ARBA" id="ARBA00005171"/>
    </source>
</evidence>
<evidence type="ECO:0000313" key="12">
    <source>
        <dbReference type="EMBL" id="EPR78518.1"/>
    </source>
</evidence>
<name>S7XRC2_SPRLO</name>
<comment type="function">
    <text evidence="9">Catalyzes the ATP-dependent amination of UTP to CTP with either L-glutamine or ammonia as the source of nitrogen.</text>
</comment>
<proteinExistence type="inferred from homology"/>
<dbReference type="InterPro" id="IPR004468">
    <property type="entry name" value="CTP_synthase"/>
</dbReference>
<dbReference type="Gene3D" id="3.40.50.880">
    <property type="match status" value="1"/>
</dbReference>
<comment type="pathway">
    <text evidence="1 9">Pyrimidine metabolism; CTP biosynthesis via de novo pathway; CTP from UDP: step 2/2.</text>
</comment>
<dbReference type="InterPro" id="IPR027417">
    <property type="entry name" value="P-loop_NTPase"/>
</dbReference>
<dbReference type="NCBIfam" id="NF003792">
    <property type="entry name" value="PRK05380.1"/>
    <property type="match status" value="1"/>
</dbReference>